<reference evidence="1 2" key="1">
    <citation type="journal article" date="2019" name="Sci. Rep.">
        <title>Orb-weaving spider Araneus ventricosus genome elucidates the spidroin gene catalogue.</title>
        <authorList>
            <person name="Kono N."/>
            <person name="Nakamura H."/>
            <person name="Ohtoshi R."/>
            <person name="Moran D.A.P."/>
            <person name="Shinohara A."/>
            <person name="Yoshida Y."/>
            <person name="Fujiwara M."/>
            <person name="Mori M."/>
            <person name="Tomita M."/>
            <person name="Arakawa K."/>
        </authorList>
    </citation>
    <scope>NUCLEOTIDE SEQUENCE [LARGE SCALE GENOMIC DNA]</scope>
</reference>
<organism evidence="1 2">
    <name type="scientific">Araneus ventricosus</name>
    <name type="common">Orbweaver spider</name>
    <name type="synonym">Epeira ventricosa</name>
    <dbReference type="NCBI Taxonomy" id="182803"/>
    <lineage>
        <taxon>Eukaryota</taxon>
        <taxon>Metazoa</taxon>
        <taxon>Ecdysozoa</taxon>
        <taxon>Arthropoda</taxon>
        <taxon>Chelicerata</taxon>
        <taxon>Arachnida</taxon>
        <taxon>Araneae</taxon>
        <taxon>Araneomorphae</taxon>
        <taxon>Entelegynae</taxon>
        <taxon>Araneoidea</taxon>
        <taxon>Araneidae</taxon>
        <taxon>Araneus</taxon>
    </lineage>
</organism>
<name>A0A4Y2RMK7_ARAVE</name>
<sequence>MNGALVPTLQDTSMLNAALLLYNDNEVIEIRKFDFCECFLEEFKRRVNYMVSKLGCSTTEEIGCYSHSCFHRDQRNILEALHKALRNMVPPWVGMSDHERELPKLLPME</sequence>
<dbReference type="EMBL" id="BGPR01146132">
    <property type="protein sequence ID" value="GBN77037.1"/>
    <property type="molecule type" value="Genomic_DNA"/>
</dbReference>
<keyword evidence="2" id="KW-1185">Reference proteome</keyword>
<accession>A0A4Y2RMK7</accession>
<proteinExistence type="predicted"/>
<comment type="caution">
    <text evidence="1">The sequence shown here is derived from an EMBL/GenBank/DDBJ whole genome shotgun (WGS) entry which is preliminary data.</text>
</comment>
<dbReference type="Proteomes" id="UP000499080">
    <property type="component" value="Unassembled WGS sequence"/>
</dbReference>
<protein>
    <submittedName>
        <fullName evidence="1">Uncharacterized protein</fullName>
    </submittedName>
</protein>
<evidence type="ECO:0000313" key="2">
    <source>
        <dbReference type="Proteomes" id="UP000499080"/>
    </source>
</evidence>
<dbReference type="AlphaFoldDB" id="A0A4Y2RMK7"/>
<gene>
    <name evidence="1" type="ORF">AVEN_274821_1</name>
</gene>
<evidence type="ECO:0000313" key="1">
    <source>
        <dbReference type="EMBL" id="GBN77037.1"/>
    </source>
</evidence>